<evidence type="ECO:0000256" key="1">
    <source>
        <dbReference type="SAM" id="Coils"/>
    </source>
</evidence>
<keyword evidence="3" id="KW-1185">Reference proteome</keyword>
<dbReference type="EMBL" id="REGR01000014">
    <property type="protein sequence ID" value="RXZ42655.1"/>
    <property type="molecule type" value="Genomic_DNA"/>
</dbReference>
<reference evidence="2 3" key="1">
    <citation type="submission" date="2018-10" db="EMBL/GenBank/DDBJ databases">
        <title>Draft genome of Fastidiocella sp. strain 375T, a bacterium isolated from a karstic cave dripping water.</title>
        <authorList>
            <person name="Coelho C."/>
            <person name="Verissimo A."/>
            <person name="Tiago I."/>
        </authorList>
    </citation>
    <scope>NUCLEOTIDE SEQUENCE [LARGE SCALE GENOMIC DNA]</scope>
    <source>
        <strain evidence="2 3">CAVE-375</strain>
    </source>
</reference>
<keyword evidence="1" id="KW-0175">Coiled coil</keyword>
<name>A0ABY0FB27_9NEIS</name>
<organism evidence="2 3">
    <name type="scientific">Crenobacter cavernae</name>
    <dbReference type="NCBI Taxonomy" id="2290923"/>
    <lineage>
        <taxon>Bacteria</taxon>
        <taxon>Pseudomonadati</taxon>
        <taxon>Pseudomonadota</taxon>
        <taxon>Betaproteobacteria</taxon>
        <taxon>Neisseriales</taxon>
        <taxon>Neisseriaceae</taxon>
        <taxon>Crenobacter</taxon>
    </lineage>
</organism>
<evidence type="ECO:0000313" key="3">
    <source>
        <dbReference type="Proteomes" id="UP000290682"/>
    </source>
</evidence>
<dbReference type="RefSeq" id="WP_129213444.1">
    <property type="nucleotide sequence ID" value="NZ_REGR01000014.1"/>
</dbReference>
<evidence type="ECO:0008006" key="4">
    <source>
        <dbReference type="Google" id="ProtNLM"/>
    </source>
</evidence>
<sequence length="103" mass="11418">MSEIKRFDVLLEAGQGYREIHPDGAYVTYDDHQRELAALADERDRAMAQLAEVEALTDEQIMKIFYPMGSATDSQRHIALAIGRAIERSAIAAHEQNANGEGS</sequence>
<gene>
    <name evidence="2" type="ORF">EBB06_12225</name>
</gene>
<dbReference type="Proteomes" id="UP000290682">
    <property type="component" value="Unassembled WGS sequence"/>
</dbReference>
<accession>A0ABY0FB27</accession>
<comment type="caution">
    <text evidence="2">The sequence shown here is derived from an EMBL/GenBank/DDBJ whole genome shotgun (WGS) entry which is preliminary data.</text>
</comment>
<proteinExistence type="predicted"/>
<protein>
    <recommendedName>
        <fullName evidence="4">Ead/Ea22-like family protein</fullName>
    </recommendedName>
</protein>
<feature type="coiled-coil region" evidence="1">
    <location>
        <begin position="29"/>
        <end position="59"/>
    </location>
</feature>
<evidence type="ECO:0000313" key="2">
    <source>
        <dbReference type="EMBL" id="RXZ42655.1"/>
    </source>
</evidence>